<name>A0ABN2F0M0_9ACTN</name>
<evidence type="ECO:0000256" key="1">
    <source>
        <dbReference type="ARBA" id="ARBA00004141"/>
    </source>
</evidence>
<reference evidence="6 7" key="1">
    <citation type="journal article" date="2019" name="Int. J. Syst. Evol. Microbiol.">
        <title>The Global Catalogue of Microorganisms (GCM) 10K type strain sequencing project: providing services to taxonomists for standard genome sequencing and annotation.</title>
        <authorList>
            <consortium name="The Broad Institute Genomics Platform"/>
            <consortium name="The Broad Institute Genome Sequencing Center for Infectious Disease"/>
            <person name="Wu L."/>
            <person name="Ma J."/>
        </authorList>
    </citation>
    <scope>NUCLEOTIDE SEQUENCE [LARGE SCALE GENOMIC DNA]</scope>
    <source>
        <strain evidence="6 7">JCM 14306</strain>
    </source>
</reference>
<keyword evidence="7" id="KW-1185">Reference proteome</keyword>
<protein>
    <submittedName>
        <fullName evidence="6">Uncharacterized protein</fullName>
    </submittedName>
</protein>
<sequence>MIGFTVFAELSGRVAIVTKKANFDLARDRYPRWLSTTTLVAGLAVCLITLSAELGGLGLVMHCVLGWNEGFFTLIGLALLVAASLLLHFAMIKRVFGYLGLGLLVYIIAALHHGRLGTRSVRGSFLPAAARSTGTSWSA</sequence>
<evidence type="ECO:0000313" key="6">
    <source>
        <dbReference type="EMBL" id="GAA1625109.1"/>
    </source>
</evidence>
<evidence type="ECO:0000313" key="7">
    <source>
        <dbReference type="Proteomes" id="UP001501319"/>
    </source>
</evidence>
<organism evidence="6 7">
    <name type="scientific">Kribbella alba</name>
    <dbReference type="NCBI Taxonomy" id="190197"/>
    <lineage>
        <taxon>Bacteria</taxon>
        <taxon>Bacillati</taxon>
        <taxon>Actinomycetota</taxon>
        <taxon>Actinomycetes</taxon>
        <taxon>Propionibacteriales</taxon>
        <taxon>Kribbellaceae</taxon>
        <taxon>Kribbella</taxon>
    </lineage>
</organism>
<dbReference type="InterPro" id="IPR001046">
    <property type="entry name" value="NRAMP_fam"/>
</dbReference>
<accession>A0ABN2F0M0</accession>
<feature type="transmembrane region" description="Helical" evidence="5">
    <location>
        <begin position="71"/>
        <end position="89"/>
    </location>
</feature>
<keyword evidence="4 5" id="KW-0472">Membrane</keyword>
<feature type="transmembrane region" description="Helical" evidence="5">
    <location>
        <begin position="95"/>
        <end position="112"/>
    </location>
</feature>
<feature type="transmembrane region" description="Helical" evidence="5">
    <location>
        <begin position="39"/>
        <end position="59"/>
    </location>
</feature>
<keyword evidence="3 5" id="KW-1133">Transmembrane helix</keyword>
<dbReference type="Pfam" id="PF01566">
    <property type="entry name" value="Nramp"/>
    <property type="match status" value="1"/>
</dbReference>
<evidence type="ECO:0000256" key="3">
    <source>
        <dbReference type="ARBA" id="ARBA00022989"/>
    </source>
</evidence>
<gene>
    <name evidence="6" type="ORF">GCM10009744_11010</name>
</gene>
<evidence type="ECO:0000256" key="5">
    <source>
        <dbReference type="SAM" id="Phobius"/>
    </source>
</evidence>
<comment type="subcellular location">
    <subcellularLocation>
        <location evidence="1">Membrane</location>
        <topology evidence="1">Multi-pass membrane protein</topology>
    </subcellularLocation>
</comment>
<evidence type="ECO:0000256" key="4">
    <source>
        <dbReference type="ARBA" id="ARBA00023136"/>
    </source>
</evidence>
<dbReference type="EMBL" id="BAAANE010000003">
    <property type="protein sequence ID" value="GAA1625109.1"/>
    <property type="molecule type" value="Genomic_DNA"/>
</dbReference>
<comment type="caution">
    <text evidence="6">The sequence shown here is derived from an EMBL/GenBank/DDBJ whole genome shotgun (WGS) entry which is preliminary data.</text>
</comment>
<dbReference type="Proteomes" id="UP001501319">
    <property type="component" value="Unassembled WGS sequence"/>
</dbReference>
<proteinExistence type="predicted"/>
<keyword evidence="2 5" id="KW-0812">Transmembrane</keyword>
<evidence type="ECO:0000256" key="2">
    <source>
        <dbReference type="ARBA" id="ARBA00022692"/>
    </source>
</evidence>